<dbReference type="PRINTS" id="PR00080">
    <property type="entry name" value="SDRFAMILY"/>
</dbReference>
<dbReference type="InterPro" id="IPR020904">
    <property type="entry name" value="Sc_DH/Rdtase_CS"/>
</dbReference>
<dbReference type="Proteomes" id="UP000006048">
    <property type="component" value="Chromosome"/>
</dbReference>
<organism evidence="4 5">
    <name type="scientific">Turneriella parva (strain ATCC BAA-1111 / DSM 21527 / NCTC 11395 / H)</name>
    <name type="common">Leptospira parva</name>
    <dbReference type="NCBI Taxonomy" id="869212"/>
    <lineage>
        <taxon>Bacteria</taxon>
        <taxon>Pseudomonadati</taxon>
        <taxon>Spirochaetota</taxon>
        <taxon>Spirochaetia</taxon>
        <taxon>Leptospirales</taxon>
        <taxon>Leptospiraceae</taxon>
        <taxon>Turneriella</taxon>
    </lineage>
</organism>
<dbReference type="GO" id="GO:0016020">
    <property type="term" value="C:membrane"/>
    <property type="evidence" value="ECO:0007669"/>
    <property type="project" value="TreeGrafter"/>
</dbReference>
<dbReference type="InterPro" id="IPR002347">
    <property type="entry name" value="SDR_fam"/>
</dbReference>
<gene>
    <name evidence="4" type="ordered locus">Turpa_2779</name>
</gene>
<keyword evidence="5" id="KW-1185">Reference proteome</keyword>
<evidence type="ECO:0000256" key="1">
    <source>
        <dbReference type="ARBA" id="ARBA00006484"/>
    </source>
</evidence>
<name>I4B811_TURPD</name>
<evidence type="ECO:0000256" key="2">
    <source>
        <dbReference type="ARBA" id="ARBA00023002"/>
    </source>
</evidence>
<dbReference type="Pfam" id="PF00106">
    <property type="entry name" value="adh_short"/>
    <property type="match status" value="1"/>
</dbReference>
<dbReference type="PRINTS" id="PR00081">
    <property type="entry name" value="GDHRDH"/>
</dbReference>
<dbReference type="EMBL" id="CP002959">
    <property type="protein sequence ID" value="AFM13418.1"/>
    <property type="molecule type" value="Genomic_DNA"/>
</dbReference>
<evidence type="ECO:0000313" key="4">
    <source>
        <dbReference type="EMBL" id="AFM13418.1"/>
    </source>
</evidence>
<dbReference type="PANTHER" id="PTHR44196">
    <property type="entry name" value="DEHYDROGENASE/REDUCTASE SDR FAMILY MEMBER 7B"/>
    <property type="match status" value="1"/>
</dbReference>
<dbReference type="KEGG" id="tpx:Turpa_2779"/>
<proteinExistence type="inferred from homology"/>
<dbReference type="GO" id="GO:0016491">
    <property type="term" value="F:oxidoreductase activity"/>
    <property type="evidence" value="ECO:0007669"/>
    <property type="project" value="UniProtKB-KW"/>
</dbReference>
<comment type="similarity">
    <text evidence="1 3">Belongs to the short-chain dehydrogenases/reductases (SDR) family.</text>
</comment>
<dbReference type="AlphaFoldDB" id="I4B811"/>
<reference evidence="4 5" key="1">
    <citation type="submission" date="2012-06" db="EMBL/GenBank/DDBJ databases">
        <title>The complete chromosome of genome of Turneriella parva DSM 21527.</title>
        <authorList>
            <consortium name="US DOE Joint Genome Institute (JGI-PGF)"/>
            <person name="Lucas S."/>
            <person name="Han J."/>
            <person name="Lapidus A."/>
            <person name="Bruce D."/>
            <person name="Goodwin L."/>
            <person name="Pitluck S."/>
            <person name="Peters L."/>
            <person name="Kyrpides N."/>
            <person name="Mavromatis K."/>
            <person name="Ivanova N."/>
            <person name="Mikhailova N."/>
            <person name="Chertkov O."/>
            <person name="Detter J.C."/>
            <person name="Tapia R."/>
            <person name="Han C."/>
            <person name="Land M."/>
            <person name="Hauser L."/>
            <person name="Markowitz V."/>
            <person name="Cheng J.-F."/>
            <person name="Hugenholtz P."/>
            <person name="Woyke T."/>
            <person name="Wu D."/>
            <person name="Gronow S."/>
            <person name="Wellnitz S."/>
            <person name="Brambilla E."/>
            <person name="Klenk H.-P."/>
            <person name="Eisen J.A."/>
        </authorList>
    </citation>
    <scope>NUCLEOTIDE SEQUENCE [LARGE SCALE GENOMIC DNA]</scope>
    <source>
        <strain evidence="5">ATCC BAA-1111 / DSM 21527 / NCTC 11395 / H</strain>
    </source>
</reference>
<sequence length="253" mass="27881">MHIFLTGASTGIGNAIARDFDAHFKGEATFSLVSRKQNLLEALGKELKSKSAVYAADLSEPSVAEMTLDRAVKENGPVDILINNAGMQNIDRFEAIKNEDADKLFKLNYTTPTRLMRRVLPEMLKRSSGAIINIASLGGITPTPFMSEYCASKAALASLAVALAGEYKDTPLQFLTVYPGPVETPMSEYAGDRFEKDAMKNIPFGTPEGLAKEIRIAYEKRRGKVIYPAVYKTAEMFRDFSIWVTAQMAPKPR</sequence>
<accession>I4B811</accession>
<dbReference type="STRING" id="869212.Turpa_2779"/>
<dbReference type="CDD" id="cd05233">
    <property type="entry name" value="SDR_c"/>
    <property type="match status" value="1"/>
</dbReference>
<dbReference type="PANTHER" id="PTHR44196:SF1">
    <property type="entry name" value="DEHYDROGENASE_REDUCTASE SDR FAMILY MEMBER 7B"/>
    <property type="match status" value="1"/>
</dbReference>
<dbReference type="OrthoDB" id="9808814at2"/>
<keyword evidence="2" id="KW-0560">Oxidoreductase</keyword>
<protein>
    <submittedName>
        <fullName evidence="4">Short-chain dehydrogenase/reductase SDR</fullName>
    </submittedName>
</protein>
<dbReference type="Gene3D" id="3.40.50.720">
    <property type="entry name" value="NAD(P)-binding Rossmann-like Domain"/>
    <property type="match status" value="1"/>
</dbReference>
<evidence type="ECO:0000313" key="5">
    <source>
        <dbReference type="Proteomes" id="UP000006048"/>
    </source>
</evidence>
<dbReference type="RefSeq" id="WP_014803920.1">
    <property type="nucleotide sequence ID" value="NC_018020.1"/>
</dbReference>
<evidence type="ECO:0000256" key="3">
    <source>
        <dbReference type="RuleBase" id="RU000363"/>
    </source>
</evidence>
<dbReference type="HOGENOM" id="CLU_010194_2_1_12"/>
<dbReference type="PROSITE" id="PS00061">
    <property type="entry name" value="ADH_SHORT"/>
    <property type="match status" value="1"/>
</dbReference>
<dbReference type="SUPFAM" id="SSF51735">
    <property type="entry name" value="NAD(P)-binding Rossmann-fold domains"/>
    <property type="match status" value="1"/>
</dbReference>
<dbReference type="InterPro" id="IPR036291">
    <property type="entry name" value="NAD(P)-bd_dom_sf"/>
</dbReference>